<dbReference type="Proteomes" id="UP000291981">
    <property type="component" value="Unassembled WGS sequence"/>
</dbReference>
<proteinExistence type="predicted"/>
<dbReference type="EMBL" id="SGIU01000001">
    <property type="protein sequence ID" value="TAI49451.1"/>
    <property type="molecule type" value="Genomic_DNA"/>
</dbReference>
<dbReference type="AlphaFoldDB" id="A0A4Q8QG57"/>
<protein>
    <submittedName>
        <fullName evidence="1">Uncharacterized protein</fullName>
    </submittedName>
</protein>
<dbReference type="RefSeq" id="WP_130611365.1">
    <property type="nucleotide sequence ID" value="NZ_SGIU01000001.1"/>
</dbReference>
<organism evidence="1 2">
    <name type="scientific">Flagellimonas allohymeniacidonis</name>
    <dbReference type="NCBI Taxonomy" id="2517819"/>
    <lineage>
        <taxon>Bacteria</taxon>
        <taxon>Pseudomonadati</taxon>
        <taxon>Bacteroidota</taxon>
        <taxon>Flavobacteriia</taxon>
        <taxon>Flavobacteriales</taxon>
        <taxon>Flavobacteriaceae</taxon>
        <taxon>Flagellimonas</taxon>
    </lineage>
</organism>
<gene>
    <name evidence="1" type="ORF">EW142_06525</name>
</gene>
<name>A0A4Q8QG57_9FLAO</name>
<sequence length="59" mass="6577">MIAFFTILFILLAINAFLLVFSVNGAKERFKKPIEPISDTSIAKLTPKESSEGEYKKAV</sequence>
<dbReference type="OrthoDB" id="1454571at2"/>
<comment type="caution">
    <text evidence="1">The sequence shown here is derived from an EMBL/GenBank/DDBJ whole genome shotgun (WGS) entry which is preliminary data.</text>
</comment>
<keyword evidence="2" id="KW-1185">Reference proteome</keyword>
<evidence type="ECO:0000313" key="2">
    <source>
        <dbReference type="Proteomes" id="UP000291981"/>
    </source>
</evidence>
<accession>A0A4Q8QG57</accession>
<evidence type="ECO:0000313" key="1">
    <source>
        <dbReference type="EMBL" id="TAI49451.1"/>
    </source>
</evidence>
<reference evidence="1 2" key="1">
    <citation type="submission" date="2019-02" db="EMBL/GenBank/DDBJ databases">
        <title>Draft genome sequence of Muricauda sp. 176CP4-71.</title>
        <authorList>
            <person name="Park J.-S."/>
        </authorList>
    </citation>
    <scope>NUCLEOTIDE SEQUENCE [LARGE SCALE GENOMIC DNA]</scope>
    <source>
        <strain evidence="1 2">176CP4-71</strain>
    </source>
</reference>